<evidence type="ECO:0000256" key="3">
    <source>
        <dbReference type="PROSITE-ProRule" id="PRU01052"/>
    </source>
</evidence>
<dbReference type="KEGG" id="osn:115227984"/>
<feature type="domain" description="GB1/RHD3-type G" evidence="4">
    <location>
        <begin position="66"/>
        <end position="136"/>
    </location>
</feature>
<dbReference type="RefSeq" id="XP_036354690.1">
    <property type="nucleotide sequence ID" value="XM_036498797.1"/>
</dbReference>
<accession>A0A7E6EI87</accession>
<dbReference type="AlphaFoldDB" id="A0A7E6EI87"/>
<comment type="similarity">
    <text evidence="3">Belongs to the TRAFAC class dynamin-like GTPase superfamily. GB1/RHD3 GTPase family.</text>
</comment>
<keyword evidence="1" id="KW-0547">Nucleotide-binding</keyword>
<evidence type="ECO:0000259" key="4">
    <source>
        <dbReference type="PROSITE" id="PS51715"/>
    </source>
</evidence>
<dbReference type="Proteomes" id="UP000515154">
    <property type="component" value="Unplaced"/>
</dbReference>
<dbReference type="GO" id="GO:0005525">
    <property type="term" value="F:GTP binding"/>
    <property type="evidence" value="ECO:0007669"/>
    <property type="project" value="UniProtKB-KW"/>
</dbReference>
<reference evidence="6" key="1">
    <citation type="submission" date="2025-08" db="UniProtKB">
        <authorList>
            <consortium name="RefSeq"/>
        </authorList>
    </citation>
    <scope>IDENTIFICATION</scope>
</reference>
<evidence type="ECO:0000256" key="1">
    <source>
        <dbReference type="ARBA" id="ARBA00022741"/>
    </source>
</evidence>
<proteinExistence type="inferred from homology"/>
<evidence type="ECO:0000256" key="2">
    <source>
        <dbReference type="ARBA" id="ARBA00023134"/>
    </source>
</evidence>
<dbReference type="Gene3D" id="3.40.50.300">
    <property type="entry name" value="P-loop containing nucleotide triphosphate hydrolases"/>
    <property type="match status" value="2"/>
</dbReference>
<evidence type="ECO:0000313" key="5">
    <source>
        <dbReference type="Proteomes" id="UP000515154"/>
    </source>
</evidence>
<sequence length="136" mass="15806">MKGYPAQIVFVSEEHNFQLNEPLLESILTSNRVKDKKVMILSVAGAFRKGKSFLLDFFIRYLSHDIYNLSQNIQEDDLHHLQLFTEYGRVAMDVSEVKPFQSLLFLIRDWAYPYEADYGYEGGLTILNRRLNVGPV</sequence>
<keyword evidence="5" id="KW-1185">Reference proteome</keyword>
<dbReference type="InterPro" id="IPR027417">
    <property type="entry name" value="P-loop_NTPase"/>
</dbReference>
<protein>
    <submittedName>
        <fullName evidence="6">Atlastin-2-like</fullName>
    </submittedName>
</protein>
<gene>
    <name evidence="6" type="primary">LOC115227984</name>
</gene>
<dbReference type="InterPro" id="IPR015894">
    <property type="entry name" value="Guanylate-bd_N"/>
</dbReference>
<dbReference type="Pfam" id="PF02263">
    <property type="entry name" value="GBP"/>
    <property type="match status" value="2"/>
</dbReference>
<name>A0A7E6EI87_9MOLL</name>
<dbReference type="PANTHER" id="PTHR10751">
    <property type="entry name" value="GUANYLATE BINDING PROTEIN"/>
    <property type="match status" value="1"/>
</dbReference>
<keyword evidence="2" id="KW-0342">GTP-binding</keyword>
<evidence type="ECO:0000313" key="6">
    <source>
        <dbReference type="RefSeq" id="XP_036354690.1"/>
    </source>
</evidence>
<dbReference type="PROSITE" id="PS51715">
    <property type="entry name" value="G_GB1_RHD3"/>
    <property type="match status" value="1"/>
</dbReference>
<dbReference type="GO" id="GO:0003924">
    <property type="term" value="F:GTPase activity"/>
    <property type="evidence" value="ECO:0007669"/>
    <property type="project" value="InterPro"/>
</dbReference>
<organism evidence="5 6">
    <name type="scientific">Octopus sinensis</name>
    <name type="common">East Asian common octopus</name>
    <dbReference type="NCBI Taxonomy" id="2607531"/>
    <lineage>
        <taxon>Eukaryota</taxon>
        <taxon>Metazoa</taxon>
        <taxon>Spiralia</taxon>
        <taxon>Lophotrochozoa</taxon>
        <taxon>Mollusca</taxon>
        <taxon>Cephalopoda</taxon>
        <taxon>Coleoidea</taxon>
        <taxon>Octopodiformes</taxon>
        <taxon>Octopoda</taxon>
        <taxon>Incirrata</taxon>
        <taxon>Octopodidae</taxon>
        <taxon>Octopus</taxon>
    </lineage>
</organism>
<dbReference type="InterPro" id="IPR030386">
    <property type="entry name" value="G_GB1_RHD3_dom"/>
</dbReference>